<dbReference type="InterPro" id="IPR004839">
    <property type="entry name" value="Aminotransferase_I/II_large"/>
</dbReference>
<comment type="cofactor">
    <cofactor evidence="1">
        <name>pyridoxal 5'-phosphate</name>
        <dbReference type="ChEBI" id="CHEBI:597326"/>
    </cofactor>
</comment>
<dbReference type="CDD" id="cd00609">
    <property type="entry name" value="AAT_like"/>
    <property type="match status" value="1"/>
</dbReference>
<organism evidence="7 8">
    <name type="scientific">Tetrapyrgos nigripes</name>
    <dbReference type="NCBI Taxonomy" id="182062"/>
    <lineage>
        <taxon>Eukaryota</taxon>
        <taxon>Fungi</taxon>
        <taxon>Dikarya</taxon>
        <taxon>Basidiomycota</taxon>
        <taxon>Agaricomycotina</taxon>
        <taxon>Agaricomycetes</taxon>
        <taxon>Agaricomycetidae</taxon>
        <taxon>Agaricales</taxon>
        <taxon>Marasmiineae</taxon>
        <taxon>Marasmiaceae</taxon>
        <taxon>Tetrapyrgos</taxon>
    </lineage>
</organism>
<dbReference type="InterPro" id="IPR015421">
    <property type="entry name" value="PyrdxlP-dep_Trfase_major"/>
</dbReference>
<keyword evidence="5" id="KW-0663">Pyridoxal phosphate</keyword>
<evidence type="ECO:0000256" key="1">
    <source>
        <dbReference type="ARBA" id="ARBA00001933"/>
    </source>
</evidence>
<keyword evidence="3" id="KW-0032">Aminotransferase</keyword>
<dbReference type="EMBL" id="JAACJM010000012">
    <property type="protein sequence ID" value="KAF5370081.1"/>
    <property type="molecule type" value="Genomic_DNA"/>
</dbReference>
<dbReference type="InterPro" id="IPR050859">
    <property type="entry name" value="Class-I_PLP-dep_aminotransf"/>
</dbReference>
<protein>
    <recommendedName>
        <fullName evidence="6">Aminotransferase class I/classII large domain-containing protein</fullName>
    </recommendedName>
</protein>
<evidence type="ECO:0000259" key="6">
    <source>
        <dbReference type="Pfam" id="PF00155"/>
    </source>
</evidence>
<keyword evidence="8" id="KW-1185">Reference proteome</keyword>
<dbReference type="GO" id="GO:1901605">
    <property type="term" value="P:alpha-amino acid metabolic process"/>
    <property type="evidence" value="ECO:0007669"/>
    <property type="project" value="TreeGrafter"/>
</dbReference>
<comment type="caution">
    <text evidence="7">The sequence shown here is derived from an EMBL/GenBank/DDBJ whole genome shotgun (WGS) entry which is preliminary data.</text>
</comment>
<dbReference type="Proteomes" id="UP000559256">
    <property type="component" value="Unassembled WGS sequence"/>
</dbReference>
<gene>
    <name evidence="7" type="ORF">D9758_001083</name>
</gene>
<evidence type="ECO:0000313" key="8">
    <source>
        <dbReference type="Proteomes" id="UP000559256"/>
    </source>
</evidence>
<reference evidence="7 8" key="1">
    <citation type="journal article" date="2020" name="ISME J.">
        <title>Uncovering the hidden diversity of litter-decomposition mechanisms in mushroom-forming fungi.</title>
        <authorList>
            <person name="Floudas D."/>
            <person name="Bentzer J."/>
            <person name="Ahren D."/>
            <person name="Johansson T."/>
            <person name="Persson P."/>
            <person name="Tunlid A."/>
        </authorList>
    </citation>
    <scope>NUCLEOTIDE SEQUENCE [LARGE SCALE GENOMIC DNA]</scope>
    <source>
        <strain evidence="7 8">CBS 291.85</strain>
    </source>
</reference>
<keyword evidence="4" id="KW-0808">Transferase</keyword>
<dbReference type="SUPFAM" id="SSF53383">
    <property type="entry name" value="PLP-dependent transferases"/>
    <property type="match status" value="1"/>
</dbReference>
<comment type="similarity">
    <text evidence="2">Belongs to the class-I pyridoxal-phosphate-dependent aminotransferase family.</text>
</comment>
<sequence length="538" mass="60458">MFSEKHGDAIDLSHHLSAIARARLESPLKGMAKYLGKPGLISLAGGLPSPAYFPFASVSGEVLAYDSFSLKTSPESSSSWFWNWFSGSRSKERTTTVTIGKYPKQPEDINLASSLQYGLAKGLPQLQDILNEFVRKVYQPAYGNWTTLVHTGNTDGWGKVVLTLFNPGEGLLCSEWTYPSAMASAIPFSVTPVPVKMDSQGMRSDDLRRILEEWDDQTRGMLRPRVLYTVPVGQNPTGATMLEERKKEIYEICVEYDIIIVEDDPYYFLQVGPYVLKSERDQEKDLSSASDDVFIAGLAPSYLKVDYQGRVIRLDTFSKTIAPGSRLGWFTCNPMFAERLERAAETSTQAPCGFGQALVTSALLEWKYDGYIRWLKGLRAEYKQRRDYLVDCLADEFHLRPVVGTHGYRAGTIMYEASLKPPKGIFVDFKEKDTLYSRIFSLVPPTAGMFVWLEMHFDDHPSFAELGYKKLEMKLWIALVEAGILFGPGQMFAATPVTDETDGTGHFRVSFSFNDNDELHKAVSIFGTVVRKFFSSRV</sequence>
<dbReference type="GO" id="GO:0030170">
    <property type="term" value="F:pyridoxal phosphate binding"/>
    <property type="evidence" value="ECO:0007669"/>
    <property type="project" value="InterPro"/>
</dbReference>
<evidence type="ECO:0000256" key="2">
    <source>
        <dbReference type="ARBA" id="ARBA00007441"/>
    </source>
</evidence>
<dbReference type="InterPro" id="IPR015424">
    <property type="entry name" value="PyrdxlP-dep_Trfase"/>
</dbReference>
<feature type="domain" description="Aminotransferase class I/classII large" evidence="6">
    <location>
        <begin position="115"/>
        <end position="395"/>
    </location>
</feature>
<dbReference type="AlphaFoldDB" id="A0A8H5GRV8"/>
<name>A0A8H5GRV8_9AGAR</name>
<dbReference type="OrthoDB" id="691673at2759"/>
<dbReference type="Pfam" id="PF00155">
    <property type="entry name" value="Aminotran_1_2"/>
    <property type="match status" value="1"/>
</dbReference>
<evidence type="ECO:0000256" key="3">
    <source>
        <dbReference type="ARBA" id="ARBA00022576"/>
    </source>
</evidence>
<dbReference type="GO" id="GO:0008483">
    <property type="term" value="F:transaminase activity"/>
    <property type="evidence" value="ECO:0007669"/>
    <property type="project" value="UniProtKB-KW"/>
</dbReference>
<dbReference type="PANTHER" id="PTHR42790:SF1">
    <property type="entry name" value="AROMATIC AMINO ACID AMINOTRANSFERASE, HYPOTHETICAL (EUROFUNG)"/>
    <property type="match status" value="1"/>
</dbReference>
<accession>A0A8H5GRV8</accession>
<proteinExistence type="inferred from homology"/>
<dbReference type="PANTHER" id="PTHR42790">
    <property type="entry name" value="AMINOTRANSFERASE"/>
    <property type="match status" value="1"/>
</dbReference>
<evidence type="ECO:0000313" key="7">
    <source>
        <dbReference type="EMBL" id="KAF5370081.1"/>
    </source>
</evidence>
<evidence type="ECO:0000256" key="4">
    <source>
        <dbReference type="ARBA" id="ARBA00022679"/>
    </source>
</evidence>
<evidence type="ECO:0000256" key="5">
    <source>
        <dbReference type="ARBA" id="ARBA00022898"/>
    </source>
</evidence>
<dbReference type="Gene3D" id="3.40.640.10">
    <property type="entry name" value="Type I PLP-dependent aspartate aminotransferase-like (Major domain)"/>
    <property type="match status" value="1"/>
</dbReference>